<dbReference type="GO" id="GO:0043856">
    <property type="term" value="F:anti-sigma factor antagonist activity"/>
    <property type="evidence" value="ECO:0007669"/>
    <property type="project" value="InterPro"/>
</dbReference>
<comment type="similarity">
    <text evidence="1 2">Belongs to the anti-sigma-factor antagonist family.</text>
</comment>
<name>K2G0U5_9BACT</name>
<evidence type="ECO:0000313" key="4">
    <source>
        <dbReference type="EMBL" id="EKE27797.1"/>
    </source>
</evidence>
<sequence>MNTPIDIKKKWYNNVDIFEFIGELDETNADKTFTAIYNAIGDFTWKRIIFNLSGLKYLNSKSIGYIADIFSNIEDGNGQMFLTNLTDEVRDTLELVGITTIITTLNTENEALMKLGITPPPQAPTSPQAPTA</sequence>
<organism evidence="4">
    <name type="scientific">uncultured bacterium</name>
    <name type="common">gcode 4</name>
    <dbReference type="NCBI Taxonomy" id="1234023"/>
    <lineage>
        <taxon>Bacteria</taxon>
        <taxon>environmental samples</taxon>
    </lineage>
</organism>
<dbReference type="CDD" id="cd07043">
    <property type="entry name" value="STAS_anti-anti-sigma_factors"/>
    <property type="match status" value="1"/>
</dbReference>
<dbReference type="SUPFAM" id="SSF52091">
    <property type="entry name" value="SpoIIaa-like"/>
    <property type="match status" value="1"/>
</dbReference>
<dbReference type="AlphaFoldDB" id="K2G0U5"/>
<dbReference type="PANTHER" id="PTHR33495">
    <property type="entry name" value="ANTI-SIGMA FACTOR ANTAGONIST TM_1081-RELATED-RELATED"/>
    <property type="match status" value="1"/>
</dbReference>
<dbReference type="InterPro" id="IPR003658">
    <property type="entry name" value="Anti-sigma_ant"/>
</dbReference>
<dbReference type="InterPro" id="IPR036513">
    <property type="entry name" value="STAS_dom_sf"/>
</dbReference>
<dbReference type="InterPro" id="IPR002645">
    <property type="entry name" value="STAS_dom"/>
</dbReference>
<protein>
    <recommendedName>
        <fullName evidence="2">Anti-sigma factor antagonist</fullName>
    </recommendedName>
</protein>
<feature type="domain" description="STAS" evidence="3">
    <location>
        <begin position="5"/>
        <end position="115"/>
    </location>
</feature>
<comment type="caution">
    <text evidence="4">The sequence shown here is derived from an EMBL/GenBank/DDBJ whole genome shotgun (WGS) entry which is preliminary data.</text>
</comment>
<dbReference type="Gene3D" id="3.30.750.24">
    <property type="entry name" value="STAS domain"/>
    <property type="match status" value="1"/>
</dbReference>
<evidence type="ECO:0000256" key="1">
    <source>
        <dbReference type="ARBA" id="ARBA00009013"/>
    </source>
</evidence>
<evidence type="ECO:0000256" key="2">
    <source>
        <dbReference type="RuleBase" id="RU003749"/>
    </source>
</evidence>
<dbReference type="PROSITE" id="PS50801">
    <property type="entry name" value="STAS"/>
    <property type="match status" value="1"/>
</dbReference>
<accession>K2G0U5</accession>
<dbReference type="EMBL" id="AMFJ01000423">
    <property type="protein sequence ID" value="EKE27797.1"/>
    <property type="molecule type" value="Genomic_DNA"/>
</dbReference>
<proteinExistence type="inferred from homology"/>
<evidence type="ECO:0000259" key="3">
    <source>
        <dbReference type="PROSITE" id="PS50801"/>
    </source>
</evidence>
<dbReference type="Pfam" id="PF01740">
    <property type="entry name" value="STAS"/>
    <property type="match status" value="1"/>
</dbReference>
<dbReference type="NCBIfam" id="TIGR00377">
    <property type="entry name" value="ant_ant_sig"/>
    <property type="match status" value="1"/>
</dbReference>
<gene>
    <name evidence="4" type="ORF">ACD_3C00149G0008</name>
</gene>
<reference evidence="4" key="1">
    <citation type="journal article" date="2012" name="Science">
        <title>Fermentation, hydrogen, and sulfur metabolism in multiple uncultivated bacterial phyla.</title>
        <authorList>
            <person name="Wrighton K.C."/>
            <person name="Thomas B.C."/>
            <person name="Sharon I."/>
            <person name="Miller C.S."/>
            <person name="Castelle C.J."/>
            <person name="VerBerkmoes N.C."/>
            <person name="Wilkins M.J."/>
            <person name="Hettich R.L."/>
            <person name="Lipton M.S."/>
            <person name="Williams K.H."/>
            <person name="Long P.E."/>
            <person name="Banfield J.F."/>
        </authorList>
    </citation>
    <scope>NUCLEOTIDE SEQUENCE [LARGE SCALE GENOMIC DNA]</scope>
</reference>